<evidence type="ECO:0000313" key="2">
    <source>
        <dbReference type="EMBL" id="CAI3975657.1"/>
    </source>
</evidence>
<evidence type="ECO:0000313" key="3">
    <source>
        <dbReference type="EMBL" id="CAL1129032.1"/>
    </source>
</evidence>
<dbReference type="Proteomes" id="UP001152797">
    <property type="component" value="Unassembled WGS sequence"/>
</dbReference>
<feature type="non-terminal residue" evidence="2">
    <location>
        <position position="1"/>
    </location>
</feature>
<keyword evidence="5" id="KW-1185">Reference proteome</keyword>
<evidence type="ECO:0000256" key="1">
    <source>
        <dbReference type="SAM" id="Phobius"/>
    </source>
</evidence>
<dbReference type="EMBL" id="CAMXCT020000217">
    <property type="protein sequence ID" value="CAL1129032.1"/>
    <property type="molecule type" value="Genomic_DNA"/>
</dbReference>
<dbReference type="AlphaFoldDB" id="A0A9P1BLS1"/>
<dbReference type="OrthoDB" id="4564at2759"/>
<dbReference type="EMBL" id="CAMXCT010000217">
    <property type="protein sequence ID" value="CAI3975657.1"/>
    <property type="molecule type" value="Genomic_DNA"/>
</dbReference>
<gene>
    <name evidence="2" type="ORF">C1SCF055_LOCUS3951</name>
</gene>
<proteinExistence type="predicted"/>
<evidence type="ECO:0000313" key="5">
    <source>
        <dbReference type="Proteomes" id="UP001152797"/>
    </source>
</evidence>
<protein>
    <submittedName>
        <fullName evidence="4">Chloride channel protein 1</fullName>
    </submittedName>
</protein>
<comment type="caution">
    <text evidence="2">The sequence shown here is derived from an EMBL/GenBank/DDBJ whole genome shotgun (WGS) entry which is preliminary data.</text>
</comment>
<name>A0A9P1BLS1_9DINO</name>
<keyword evidence="1" id="KW-0472">Membrane</keyword>
<dbReference type="EMBL" id="CAMXCT030000217">
    <property type="protein sequence ID" value="CAL4762969.1"/>
    <property type="molecule type" value="Genomic_DNA"/>
</dbReference>
<sequence length="80" mass="8545">SNVLPGEGVDTDYPVMRLAIDIVLGVLCGLAGGTWVRCHSYTAGVLKRWRLREAPLPQVAAWSSDRHGAAGAPITAEMDQ</sequence>
<evidence type="ECO:0000313" key="4">
    <source>
        <dbReference type="EMBL" id="CAL4762969.1"/>
    </source>
</evidence>
<reference evidence="2" key="1">
    <citation type="submission" date="2022-10" db="EMBL/GenBank/DDBJ databases">
        <authorList>
            <person name="Chen Y."/>
            <person name="Dougan E. K."/>
            <person name="Chan C."/>
            <person name="Rhodes N."/>
            <person name="Thang M."/>
        </authorList>
    </citation>
    <scope>NUCLEOTIDE SEQUENCE</scope>
</reference>
<accession>A0A9P1BLS1</accession>
<keyword evidence="1" id="KW-1133">Transmembrane helix</keyword>
<keyword evidence="1" id="KW-0812">Transmembrane</keyword>
<organism evidence="2">
    <name type="scientific">Cladocopium goreaui</name>
    <dbReference type="NCBI Taxonomy" id="2562237"/>
    <lineage>
        <taxon>Eukaryota</taxon>
        <taxon>Sar</taxon>
        <taxon>Alveolata</taxon>
        <taxon>Dinophyceae</taxon>
        <taxon>Suessiales</taxon>
        <taxon>Symbiodiniaceae</taxon>
        <taxon>Cladocopium</taxon>
    </lineage>
</organism>
<feature type="transmembrane region" description="Helical" evidence="1">
    <location>
        <begin position="15"/>
        <end position="38"/>
    </location>
</feature>
<reference evidence="3" key="2">
    <citation type="submission" date="2024-04" db="EMBL/GenBank/DDBJ databases">
        <authorList>
            <person name="Chen Y."/>
            <person name="Shah S."/>
            <person name="Dougan E. K."/>
            <person name="Thang M."/>
            <person name="Chan C."/>
        </authorList>
    </citation>
    <scope>NUCLEOTIDE SEQUENCE [LARGE SCALE GENOMIC DNA]</scope>
</reference>